<dbReference type="AlphaFoldDB" id="A0A8D2IW08"/>
<evidence type="ECO:0000256" key="4">
    <source>
        <dbReference type="ARBA" id="ARBA00022676"/>
    </source>
</evidence>
<reference evidence="16" key="1">
    <citation type="submission" date="2025-08" db="UniProtKB">
        <authorList>
            <consortium name="Ensembl"/>
        </authorList>
    </citation>
    <scope>IDENTIFICATION</scope>
</reference>
<dbReference type="InterPro" id="IPR001503">
    <property type="entry name" value="Glyco_trans_10"/>
</dbReference>
<feature type="domain" description="Fucosyltransferase C-terminal" evidence="14">
    <location>
        <begin position="169"/>
        <end position="341"/>
    </location>
</feature>
<evidence type="ECO:0000256" key="12">
    <source>
        <dbReference type="RuleBase" id="RU003832"/>
    </source>
</evidence>
<dbReference type="InterPro" id="IPR055270">
    <property type="entry name" value="Glyco_tran_10_C"/>
</dbReference>
<evidence type="ECO:0000256" key="13">
    <source>
        <dbReference type="SAM" id="SignalP"/>
    </source>
</evidence>
<dbReference type="SUPFAM" id="SSF53756">
    <property type="entry name" value="UDP-Glycosyltransferase/glycogen phosphorylase"/>
    <property type="match status" value="1"/>
</dbReference>
<dbReference type="GO" id="GO:0046920">
    <property type="term" value="F:alpha-(1-&gt;3)-fucosyltransferase activity"/>
    <property type="evidence" value="ECO:0007669"/>
    <property type="project" value="TreeGrafter"/>
</dbReference>
<evidence type="ECO:0000256" key="11">
    <source>
        <dbReference type="ARBA" id="ARBA00036481"/>
    </source>
</evidence>
<comment type="subcellular location">
    <subcellularLocation>
        <location evidence="12">Golgi apparatus</location>
        <location evidence="12">Golgi stack membrane</location>
        <topology evidence="12">Single-pass type II membrane protein</topology>
    </subcellularLocation>
    <subcellularLocation>
        <location evidence="1">Membrane</location>
        <topology evidence="1">Single-pass membrane protein</topology>
    </subcellularLocation>
</comment>
<dbReference type="PANTHER" id="PTHR11929:SF12">
    <property type="entry name" value="ALPHA-(1,3)-FUCOSYLTRANSFERASE 7"/>
    <property type="match status" value="1"/>
</dbReference>
<keyword evidence="7" id="KW-0735">Signal-anchor</keyword>
<protein>
    <recommendedName>
        <fullName evidence="12">Fucosyltransferase</fullName>
        <ecNumber evidence="12">2.4.1.-</ecNumber>
    </recommendedName>
</protein>
<reference evidence="16" key="2">
    <citation type="submission" date="2025-09" db="UniProtKB">
        <authorList>
            <consortium name="Ensembl"/>
        </authorList>
    </citation>
    <scope>IDENTIFICATION</scope>
</reference>
<dbReference type="FunFam" id="3.40.50.11660:FF:000001">
    <property type="entry name" value="alpha-(1,3)-fucosyltransferase 9"/>
    <property type="match status" value="1"/>
</dbReference>
<dbReference type="Gene3D" id="3.40.50.11660">
    <property type="entry name" value="Glycosyl transferase family 10, C-terminal domain"/>
    <property type="match status" value="1"/>
</dbReference>
<keyword evidence="8" id="KW-1133">Transmembrane helix</keyword>
<dbReference type="Pfam" id="PF00852">
    <property type="entry name" value="Glyco_transf_10"/>
    <property type="match status" value="1"/>
</dbReference>
<dbReference type="OMA" id="PGQPWVW"/>
<dbReference type="UniPathway" id="UPA00378"/>
<evidence type="ECO:0000256" key="1">
    <source>
        <dbReference type="ARBA" id="ARBA00004167"/>
    </source>
</evidence>
<keyword evidence="5 12" id="KW-0808">Transferase</keyword>
<evidence type="ECO:0000256" key="2">
    <source>
        <dbReference type="ARBA" id="ARBA00004922"/>
    </source>
</evidence>
<dbReference type="InterPro" id="IPR031481">
    <property type="entry name" value="Glyco_tran_10_N"/>
</dbReference>
<keyword evidence="10" id="KW-0325">Glycoprotein</keyword>
<keyword evidence="17" id="KW-1185">Reference proteome</keyword>
<feature type="domain" description="Fucosyltransferase N-terminal" evidence="15">
    <location>
        <begin position="47"/>
        <end position="156"/>
    </location>
</feature>
<keyword evidence="12" id="KW-0333">Golgi apparatus</keyword>
<evidence type="ECO:0000313" key="16">
    <source>
        <dbReference type="Ensembl" id="ENSVKKP00000003154.1"/>
    </source>
</evidence>
<evidence type="ECO:0000313" key="17">
    <source>
        <dbReference type="Proteomes" id="UP000694545"/>
    </source>
</evidence>
<comment type="catalytic activity">
    <reaction evidence="11">
        <text>an N-acetyl-alpha-neuraminyl-(2-&gt;3)-beta-D-galactosyl-(1-&gt;4)-N-acetyl-beta-D-glucosaminyl derivative + GDP-beta-L-fucose = an alpha-Neu5Ac-(2-&gt;3)-beta-D-Gal-(1-&gt;4)-[alpha-L-Fuc-(1-&gt;3)]-beta-D-GlcNAc derivative + GDP + H(+)</text>
        <dbReference type="Rhea" id="RHEA:56076"/>
        <dbReference type="ChEBI" id="CHEBI:15378"/>
        <dbReference type="ChEBI" id="CHEBI:57273"/>
        <dbReference type="ChEBI" id="CHEBI:58189"/>
        <dbReference type="ChEBI" id="CHEBI:136545"/>
        <dbReference type="ChEBI" id="CHEBI:139509"/>
    </reaction>
    <physiologicalReaction direction="left-to-right" evidence="11">
        <dbReference type="Rhea" id="RHEA:56077"/>
    </physiologicalReaction>
</comment>
<evidence type="ECO:0000256" key="6">
    <source>
        <dbReference type="ARBA" id="ARBA00022692"/>
    </source>
</evidence>
<evidence type="ECO:0000256" key="3">
    <source>
        <dbReference type="ARBA" id="ARBA00008919"/>
    </source>
</evidence>
<dbReference type="Ensembl" id="ENSVKKT00000003243.1">
    <property type="protein sequence ID" value="ENSVKKP00000003154.1"/>
    <property type="gene ID" value="ENSVKKG00000002435.1"/>
</dbReference>
<dbReference type="GO" id="GO:0032580">
    <property type="term" value="C:Golgi cisterna membrane"/>
    <property type="evidence" value="ECO:0007669"/>
    <property type="project" value="UniProtKB-SubCell"/>
</dbReference>
<keyword evidence="9" id="KW-0472">Membrane</keyword>
<comment type="pathway">
    <text evidence="2">Protein modification; protein glycosylation.</text>
</comment>
<dbReference type="InterPro" id="IPR038577">
    <property type="entry name" value="GT10-like_C_sf"/>
</dbReference>
<evidence type="ECO:0000256" key="5">
    <source>
        <dbReference type="ARBA" id="ARBA00022679"/>
    </source>
</evidence>
<evidence type="ECO:0000259" key="15">
    <source>
        <dbReference type="Pfam" id="PF17039"/>
    </source>
</evidence>
<dbReference type="Proteomes" id="UP000694545">
    <property type="component" value="Unplaced"/>
</dbReference>
<keyword evidence="6 12" id="KW-0812">Transmembrane</keyword>
<feature type="chain" id="PRO_5034260690" description="Fucosyltransferase" evidence="13">
    <location>
        <begin position="35"/>
        <end position="344"/>
    </location>
</feature>
<dbReference type="PANTHER" id="PTHR11929">
    <property type="entry name" value="ALPHA- 1,3 -FUCOSYLTRANSFERASE"/>
    <property type="match status" value="1"/>
</dbReference>
<name>A0A8D2IW08_VARKO</name>
<comment type="similarity">
    <text evidence="3 12">Belongs to the glycosyltransferase 10 family.</text>
</comment>
<evidence type="ECO:0000256" key="7">
    <source>
        <dbReference type="ARBA" id="ARBA00022968"/>
    </source>
</evidence>
<sequence length="344" mass="39118">LFPLGFTARPVRRCPMASELARLLLACLFGTISLRSPSGYAGGAPKPLLVLIWDWPFRQALNLSGDVCATLYGIEGCWLTGDRSRYAQADVVAFHARELQQSRSGLPKSKPHPGQKWVWVSLESPSHTHTLSGWGGTEWNWVMTYRQDSDIFVPYGQLVPRGSATVAIPEKTGLAAWVVSNYHHSQERARVHRRLARHIRVDVFGKASGKPLCPACLLPTIAKYKFYLAFENSLAKDYITEKLWRNSLLAGTVPVVLGPPRANYERFLPAGAFIHVDDFGSAEQLGRFLATMNESSYRRFFEWRRSHAVKLYDDWRERFCLVCRQYPSLPQEKVYPSPESWFRN</sequence>
<organism evidence="16 17">
    <name type="scientific">Varanus komodoensis</name>
    <name type="common">Komodo dragon</name>
    <dbReference type="NCBI Taxonomy" id="61221"/>
    <lineage>
        <taxon>Eukaryota</taxon>
        <taxon>Metazoa</taxon>
        <taxon>Chordata</taxon>
        <taxon>Craniata</taxon>
        <taxon>Vertebrata</taxon>
        <taxon>Euteleostomi</taxon>
        <taxon>Lepidosauria</taxon>
        <taxon>Squamata</taxon>
        <taxon>Bifurcata</taxon>
        <taxon>Unidentata</taxon>
        <taxon>Episquamata</taxon>
        <taxon>Toxicofera</taxon>
        <taxon>Anguimorpha</taxon>
        <taxon>Paleoanguimorpha</taxon>
        <taxon>Varanoidea</taxon>
        <taxon>Varanidae</taxon>
        <taxon>Varanus</taxon>
    </lineage>
</organism>
<evidence type="ECO:0000256" key="9">
    <source>
        <dbReference type="ARBA" id="ARBA00023136"/>
    </source>
</evidence>
<evidence type="ECO:0000256" key="10">
    <source>
        <dbReference type="ARBA" id="ARBA00023180"/>
    </source>
</evidence>
<evidence type="ECO:0000256" key="8">
    <source>
        <dbReference type="ARBA" id="ARBA00022989"/>
    </source>
</evidence>
<keyword evidence="13" id="KW-0732">Signal</keyword>
<evidence type="ECO:0000259" key="14">
    <source>
        <dbReference type="Pfam" id="PF00852"/>
    </source>
</evidence>
<feature type="signal peptide" evidence="13">
    <location>
        <begin position="1"/>
        <end position="34"/>
    </location>
</feature>
<keyword evidence="4 12" id="KW-0328">Glycosyltransferase</keyword>
<accession>A0A8D2IW08</accession>
<proteinExistence type="inferred from homology"/>
<dbReference type="EC" id="2.4.1.-" evidence="12"/>
<dbReference type="Pfam" id="PF17039">
    <property type="entry name" value="Glyco_tran_10_N"/>
    <property type="match status" value="1"/>
</dbReference>